<comment type="pathway">
    <text evidence="1 11">Lipid metabolism; fatty acid biosynthesis.</text>
</comment>
<name>A0A2W1NPR0_9FLAO</name>
<dbReference type="InterPro" id="IPR017568">
    <property type="entry name" value="3-oxoacyl-ACP_synth-2"/>
</dbReference>
<comment type="similarity">
    <text evidence="2 11 13">Belongs to the thiolase-like superfamily. Beta-ketoacyl-ACP synthases family.</text>
</comment>
<comment type="catalytic activity">
    <reaction evidence="11">
        <text>(9Z)-hexadecenoyl-[ACP] + malonyl-[ACP] + H(+) = 3-oxo-(11Z)-octadecenoyl-[ACP] + holo-[ACP] + CO2</text>
        <dbReference type="Rhea" id="RHEA:55040"/>
        <dbReference type="Rhea" id="RHEA-COMP:9623"/>
        <dbReference type="Rhea" id="RHEA-COMP:9685"/>
        <dbReference type="Rhea" id="RHEA-COMP:10800"/>
        <dbReference type="Rhea" id="RHEA-COMP:14074"/>
        <dbReference type="ChEBI" id="CHEBI:15378"/>
        <dbReference type="ChEBI" id="CHEBI:16526"/>
        <dbReference type="ChEBI" id="CHEBI:64479"/>
        <dbReference type="ChEBI" id="CHEBI:78449"/>
        <dbReference type="ChEBI" id="CHEBI:83989"/>
        <dbReference type="ChEBI" id="CHEBI:138538"/>
        <dbReference type="EC" id="2.3.1.179"/>
    </reaction>
</comment>
<evidence type="ECO:0000256" key="10">
    <source>
        <dbReference type="ARBA" id="ARBA00023315"/>
    </source>
</evidence>
<evidence type="ECO:0000256" key="4">
    <source>
        <dbReference type="ARBA" id="ARBA00014657"/>
    </source>
</evidence>
<dbReference type="GO" id="GO:0006633">
    <property type="term" value="P:fatty acid biosynthetic process"/>
    <property type="evidence" value="ECO:0007669"/>
    <property type="project" value="UniProtKB-UniRule"/>
</dbReference>
<evidence type="ECO:0000256" key="7">
    <source>
        <dbReference type="ARBA" id="ARBA00022832"/>
    </source>
</evidence>
<dbReference type="PROSITE" id="PS52004">
    <property type="entry name" value="KS3_2"/>
    <property type="match status" value="1"/>
</dbReference>
<dbReference type="Gene3D" id="3.40.47.10">
    <property type="match status" value="1"/>
</dbReference>
<keyword evidence="9 11" id="KW-0275">Fatty acid biosynthesis</keyword>
<dbReference type="AlphaFoldDB" id="A0A2W1NPR0"/>
<dbReference type="InterPro" id="IPR020841">
    <property type="entry name" value="PKS_Beta-ketoAc_synthase_dom"/>
</dbReference>
<dbReference type="PANTHER" id="PTHR11712">
    <property type="entry name" value="POLYKETIDE SYNTHASE-RELATED"/>
    <property type="match status" value="1"/>
</dbReference>
<organism evidence="15 16">
    <name type="scientific">Putridiphycobacter roseus</name>
    <dbReference type="NCBI Taxonomy" id="2219161"/>
    <lineage>
        <taxon>Bacteria</taxon>
        <taxon>Pseudomonadati</taxon>
        <taxon>Bacteroidota</taxon>
        <taxon>Flavobacteriia</taxon>
        <taxon>Flavobacteriales</taxon>
        <taxon>Crocinitomicaceae</taxon>
        <taxon>Putridiphycobacter</taxon>
    </lineage>
</organism>
<feature type="active site" description="For beta-ketoacyl synthase activity" evidence="12">
    <location>
        <position position="165"/>
    </location>
</feature>
<dbReference type="GO" id="GO:0004315">
    <property type="term" value="F:3-oxoacyl-[acyl-carrier-protein] synthase activity"/>
    <property type="evidence" value="ECO:0007669"/>
    <property type="project" value="UniProtKB-UniRule"/>
</dbReference>
<evidence type="ECO:0000313" key="15">
    <source>
        <dbReference type="EMBL" id="PZE16618.1"/>
    </source>
</evidence>
<dbReference type="Proteomes" id="UP000249248">
    <property type="component" value="Unassembled WGS sequence"/>
</dbReference>
<accession>A0A2W1NPR0</accession>
<keyword evidence="7" id="KW-0276">Fatty acid metabolism</keyword>
<dbReference type="InterPro" id="IPR000794">
    <property type="entry name" value="Beta-ketoacyl_synthase"/>
</dbReference>
<evidence type="ECO:0000313" key="16">
    <source>
        <dbReference type="Proteomes" id="UP000249248"/>
    </source>
</evidence>
<keyword evidence="10 11" id="KW-0012">Acyltransferase</keyword>
<evidence type="ECO:0000256" key="6">
    <source>
        <dbReference type="ARBA" id="ARBA00022679"/>
    </source>
</evidence>
<comment type="caution">
    <text evidence="15">The sequence shown here is derived from an EMBL/GenBank/DDBJ whole genome shotgun (WGS) entry which is preliminary data.</text>
</comment>
<dbReference type="NCBIfam" id="TIGR03150">
    <property type="entry name" value="fabF"/>
    <property type="match status" value="1"/>
</dbReference>
<evidence type="ECO:0000256" key="12">
    <source>
        <dbReference type="PIRSR" id="PIRSR000447-1"/>
    </source>
</evidence>
<dbReference type="EMBL" id="QKSB01000007">
    <property type="protein sequence ID" value="PZE16618.1"/>
    <property type="molecule type" value="Genomic_DNA"/>
</dbReference>
<dbReference type="RefSeq" id="WP_111063634.1">
    <property type="nucleotide sequence ID" value="NZ_JBHUCU010000017.1"/>
</dbReference>
<comment type="catalytic activity">
    <reaction evidence="11">
        <text>a fatty acyl-[ACP] + malonyl-[ACP] + H(+) = a 3-oxoacyl-[ACP] + holo-[ACP] + CO2</text>
        <dbReference type="Rhea" id="RHEA:22836"/>
        <dbReference type="Rhea" id="RHEA-COMP:9623"/>
        <dbReference type="Rhea" id="RHEA-COMP:9685"/>
        <dbReference type="Rhea" id="RHEA-COMP:9916"/>
        <dbReference type="Rhea" id="RHEA-COMP:14125"/>
        <dbReference type="ChEBI" id="CHEBI:15378"/>
        <dbReference type="ChEBI" id="CHEBI:16526"/>
        <dbReference type="ChEBI" id="CHEBI:64479"/>
        <dbReference type="ChEBI" id="CHEBI:78449"/>
        <dbReference type="ChEBI" id="CHEBI:78776"/>
        <dbReference type="ChEBI" id="CHEBI:138651"/>
    </reaction>
</comment>
<evidence type="ECO:0000256" key="5">
    <source>
        <dbReference type="ARBA" id="ARBA00022516"/>
    </source>
</evidence>
<feature type="domain" description="Ketosynthase family 3 (KS3)" evidence="14">
    <location>
        <begin position="3"/>
        <end position="414"/>
    </location>
</feature>
<dbReference type="PROSITE" id="PS00606">
    <property type="entry name" value="KS3_1"/>
    <property type="match status" value="1"/>
</dbReference>
<keyword evidence="6 11" id="KW-0808">Transferase</keyword>
<dbReference type="UniPathway" id="UPA00094"/>
<dbReference type="NCBIfam" id="NF005589">
    <property type="entry name" value="PRK07314.1"/>
    <property type="match status" value="1"/>
</dbReference>
<evidence type="ECO:0000256" key="11">
    <source>
        <dbReference type="PIRNR" id="PIRNR000447"/>
    </source>
</evidence>
<dbReference type="EC" id="2.3.1.179" evidence="3 11"/>
<sequence>MELKRVVITGLGALTPIGNTVDEYWNSLINGVSGAAPIKQFDASKFKTQFACELKNFNVEDFLDRKEARKLDQFSQYAMVSVSEAMADSGIDLEKINLERAGVIWGSGIGGLKTFQDEATNFALGDGTPRFNPFFIPKMIADIAAGHISIKYGLRGPNYVTVSACASSNNALIDACMLIQLGKSDIIVSGGSEAAVNVAGIGGFNALKALSTRNDSPETASRPFDKDRDGFVLGEGSGALILEELEHAKARGAKIYAEVIGSGLSADAYHITAPHPDGLGALSVMKQAIAEAGIKKEEVDYINVHGTSTPLGDIAETKAIKTIFGDHAYDLNISSTKSMTGHLLGAAGAIEAIACIKAIENDIVPPTINHFTDDPEIDPKLNLTFNKAQKRTVNVALSNTFGFGGHNTSVIFRKYKG</sequence>
<dbReference type="InterPro" id="IPR014031">
    <property type="entry name" value="Ketoacyl_synth_C"/>
</dbReference>
<dbReference type="InterPro" id="IPR014030">
    <property type="entry name" value="Ketoacyl_synth_N"/>
</dbReference>
<keyword evidence="8" id="KW-0443">Lipid metabolism</keyword>
<evidence type="ECO:0000256" key="8">
    <source>
        <dbReference type="ARBA" id="ARBA00023098"/>
    </source>
</evidence>
<dbReference type="OrthoDB" id="9808669at2"/>
<dbReference type="FunFam" id="3.40.47.10:FF:000009">
    <property type="entry name" value="3-oxoacyl-[acyl-carrier-protein] synthase 2"/>
    <property type="match status" value="1"/>
</dbReference>
<dbReference type="CDD" id="cd00834">
    <property type="entry name" value="KAS_I_II"/>
    <property type="match status" value="1"/>
</dbReference>
<protein>
    <recommendedName>
        <fullName evidence="4 11">3-oxoacyl-[acyl-carrier-protein] synthase 2</fullName>
        <ecNumber evidence="3 11">2.3.1.179</ecNumber>
    </recommendedName>
</protein>
<evidence type="ECO:0000256" key="1">
    <source>
        <dbReference type="ARBA" id="ARBA00005194"/>
    </source>
</evidence>
<comment type="function">
    <text evidence="11">Involved in the type II fatty acid elongation cycle. Catalyzes the elongation of a wide range of acyl-ACP by the addition of two carbons from malonyl-ACP to an acyl acceptor. Can efficiently catalyze the conversion of palmitoleoyl-ACP (cis-hexadec-9-enoyl-ACP) to cis-vaccenoyl-ACP (cis-octadec-11-enoyl-ACP), an essential step in the thermal regulation of fatty acid composition.</text>
</comment>
<keyword evidence="5 11" id="KW-0444">Lipid biosynthesis</keyword>
<dbReference type="InterPro" id="IPR016039">
    <property type="entry name" value="Thiolase-like"/>
</dbReference>
<dbReference type="Pfam" id="PF00109">
    <property type="entry name" value="ketoacyl-synt"/>
    <property type="match status" value="1"/>
</dbReference>
<dbReference type="SMART" id="SM00825">
    <property type="entry name" value="PKS_KS"/>
    <property type="match status" value="1"/>
</dbReference>
<dbReference type="PANTHER" id="PTHR11712:SF336">
    <property type="entry name" value="3-OXOACYL-[ACYL-CARRIER-PROTEIN] SYNTHASE, MITOCHONDRIAL"/>
    <property type="match status" value="1"/>
</dbReference>
<dbReference type="InterPro" id="IPR018201">
    <property type="entry name" value="Ketoacyl_synth_AS"/>
</dbReference>
<evidence type="ECO:0000256" key="13">
    <source>
        <dbReference type="RuleBase" id="RU003694"/>
    </source>
</evidence>
<evidence type="ECO:0000256" key="2">
    <source>
        <dbReference type="ARBA" id="ARBA00008467"/>
    </source>
</evidence>
<evidence type="ECO:0000256" key="3">
    <source>
        <dbReference type="ARBA" id="ARBA00012356"/>
    </source>
</evidence>
<evidence type="ECO:0000259" key="14">
    <source>
        <dbReference type="PROSITE" id="PS52004"/>
    </source>
</evidence>
<proteinExistence type="inferred from homology"/>
<dbReference type="Pfam" id="PF02801">
    <property type="entry name" value="Ketoacyl-synt_C"/>
    <property type="match status" value="1"/>
</dbReference>
<dbReference type="SUPFAM" id="SSF53901">
    <property type="entry name" value="Thiolase-like"/>
    <property type="match status" value="2"/>
</dbReference>
<dbReference type="GO" id="GO:0005829">
    <property type="term" value="C:cytosol"/>
    <property type="evidence" value="ECO:0007669"/>
    <property type="project" value="TreeGrafter"/>
</dbReference>
<reference evidence="15 16" key="1">
    <citation type="submission" date="2018-06" db="EMBL/GenBank/DDBJ databases">
        <title>The draft genome sequence of Crocinitomix sp. SM1701.</title>
        <authorList>
            <person name="Zhang X."/>
        </authorList>
    </citation>
    <scope>NUCLEOTIDE SEQUENCE [LARGE SCALE GENOMIC DNA]</scope>
    <source>
        <strain evidence="15 16">SM1701</strain>
    </source>
</reference>
<evidence type="ECO:0000256" key="9">
    <source>
        <dbReference type="ARBA" id="ARBA00023160"/>
    </source>
</evidence>
<keyword evidence="16" id="KW-1185">Reference proteome</keyword>
<dbReference type="PIRSF" id="PIRSF000447">
    <property type="entry name" value="KAS_II"/>
    <property type="match status" value="1"/>
</dbReference>
<gene>
    <name evidence="15" type="primary">fabF</name>
    <name evidence="15" type="ORF">DNU06_12245</name>
</gene>